<reference evidence="1" key="2">
    <citation type="submission" date="2020-07" db="EMBL/GenBank/DDBJ databases">
        <authorList>
            <person name="Vera ALvarez R."/>
            <person name="Arias-Moreno D.M."/>
            <person name="Jimenez-Jacinto V."/>
            <person name="Jimenez-Bremont J.F."/>
            <person name="Swaminathan K."/>
            <person name="Moose S.P."/>
            <person name="Guerrero-Gonzalez M.L."/>
            <person name="Marino-Ramirez L."/>
            <person name="Landsman D."/>
            <person name="Rodriguez-Kessler M."/>
            <person name="Delgado-Sanchez P."/>
        </authorList>
    </citation>
    <scope>NUCLEOTIDE SEQUENCE</scope>
    <source>
        <tissue evidence="1">Cladode</tissue>
    </source>
</reference>
<sequence>MSASEFPPPLKANFWGPGFTVAGSAPGLLPLSAAASTPFLAASFRALTSSTVSTPWVRRITPSIGSTKEVQTFMTLFNCSLVVQTSSQEYFINLYKSSWM</sequence>
<proteinExistence type="predicted"/>
<reference evidence="1" key="1">
    <citation type="journal article" date="2013" name="J. Plant Res.">
        <title>Effect of fungi and light on seed germination of three Opuntia species from semiarid lands of central Mexico.</title>
        <authorList>
            <person name="Delgado-Sanchez P."/>
            <person name="Jimenez-Bremont J.F."/>
            <person name="Guerrero-Gonzalez Mde L."/>
            <person name="Flores J."/>
        </authorList>
    </citation>
    <scope>NUCLEOTIDE SEQUENCE</scope>
    <source>
        <tissue evidence="1">Cladode</tissue>
    </source>
</reference>
<evidence type="ECO:0000313" key="1">
    <source>
        <dbReference type="EMBL" id="MBA4678505.1"/>
    </source>
</evidence>
<name>A0A7C9F3V0_OPUST</name>
<dbReference type="EMBL" id="GISG01279523">
    <property type="protein sequence ID" value="MBA4678505.1"/>
    <property type="molecule type" value="Transcribed_RNA"/>
</dbReference>
<dbReference type="AlphaFoldDB" id="A0A7C9F3V0"/>
<organism evidence="1">
    <name type="scientific">Opuntia streptacantha</name>
    <name type="common">Prickly pear cactus</name>
    <name type="synonym">Opuntia cardona</name>
    <dbReference type="NCBI Taxonomy" id="393608"/>
    <lineage>
        <taxon>Eukaryota</taxon>
        <taxon>Viridiplantae</taxon>
        <taxon>Streptophyta</taxon>
        <taxon>Embryophyta</taxon>
        <taxon>Tracheophyta</taxon>
        <taxon>Spermatophyta</taxon>
        <taxon>Magnoliopsida</taxon>
        <taxon>eudicotyledons</taxon>
        <taxon>Gunneridae</taxon>
        <taxon>Pentapetalae</taxon>
        <taxon>Caryophyllales</taxon>
        <taxon>Cactineae</taxon>
        <taxon>Cactaceae</taxon>
        <taxon>Opuntioideae</taxon>
        <taxon>Opuntia</taxon>
    </lineage>
</organism>
<protein>
    <submittedName>
        <fullName evidence="1">Uncharacterized protein</fullName>
    </submittedName>
</protein>
<accession>A0A7C9F3V0</accession>